<protein>
    <submittedName>
        <fullName evidence="2">Uncharacterized protein</fullName>
    </submittedName>
</protein>
<dbReference type="Proteomes" id="UP001175226">
    <property type="component" value="Unassembled WGS sequence"/>
</dbReference>
<reference evidence="2" key="1">
    <citation type="submission" date="2023-06" db="EMBL/GenBank/DDBJ databases">
        <authorList>
            <consortium name="Lawrence Berkeley National Laboratory"/>
            <person name="Ahrendt S."/>
            <person name="Sahu N."/>
            <person name="Indic B."/>
            <person name="Wong-Bajracharya J."/>
            <person name="Merenyi Z."/>
            <person name="Ke H.-M."/>
            <person name="Monk M."/>
            <person name="Kocsube S."/>
            <person name="Drula E."/>
            <person name="Lipzen A."/>
            <person name="Balint B."/>
            <person name="Henrissat B."/>
            <person name="Andreopoulos B."/>
            <person name="Martin F.M."/>
            <person name="Harder C.B."/>
            <person name="Rigling D."/>
            <person name="Ford K.L."/>
            <person name="Foster G.D."/>
            <person name="Pangilinan J."/>
            <person name="Papanicolaou A."/>
            <person name="Barry K."/>
            <person name="LaButti K."/>
            <person name="Viragh M."/>
            <person name="Koriabine M."/>
            <person name="Yan M."/>
            <person name="Riley R."/>
            <person name="Champramary S."/>
            <person name="Plett K.L."/>
            <person name="Tsai I.J."/>
            <person name="Slot J."/>
            <person name="Sipos G."/>
            <person name="Plett J."/>
            <person name="Nagy L.G."/>
            <person name="Grigoriev I.V."/>
        </authorList>
    </citation>
    <scope>NUCLEOTIDE SEQUENCE</scope>
    <source>
        <strain evidence="2">FPL87.14</strain>
    </source>
</reference>
<proteinExistence type="predicted"/>
<feature type="region of interest" description="Disordered" evidence="1">
    <location>
        <begin position="167"/>
        <end position="192"/>
    </location>
</feature>
<name>A0AA39JWG9_9AGAR</name>
<accession>A0AA39JWG9</accession>
<evidence type="ECO:0000256" key="1">
    <source>
        <dbReference type="SAM" id="MobiDB-lite"/>
    </source>
</evidence>
<dbReference type="EMBL" id="JAUEPT010000007">
    <property type="protein sequence ID" value="KAK0449892.1"/>
    <property type="molecule type" value="Genomic_DNA"/>
</dbReference>
<evidence type="ECO:0000313" key="3">
    <source>
        <dbReference type="Proteomes" id="UP001175226"/>
    </source>
</evidence>
<organism evidence="2 3">
    <name type="scientific">Armillaria borealis</name>
    <dbReference type="NCBI Taxonomy" id="47425"/>
    <lineage>
        <taxon>Eukaryota</taxon>
        <taxon>Fungi</taxon>
        <taxon>Dikarya</taxon>
        <taxon>Basidiomycota</taxon>
        <taxon>Agaricomycotina</taxon>
        <taxon>Agaricomycetes</taxon>
        <taxon>Agaricomycetidae</taxon>
        <taxon>Agaricales</taxon>
        <taxon>Marasmiineae</taxon>
        <taxon>Physalacriaceae</taxon>
        <taxon>Armillaria</taxon>
    </lineage>
</organism>
<evidence type="ECO:0000313" key="2">
    <source>
        <dbReference type="EMBL" id="KAK0449892.1"/>
    </source>
</evidence>
<keyword evidence="3" id="KW-1185">Reference proteome</keyword>
<dbReference type="AlphaFoldDB" id="A0AA39JWG9"/>
<gene>
    <name evidence="2" type="ORF">EV421DRAFT_1732127</name>
</gene>
<sequence length="226" mass="25742">MPSWASSSIPLIYNALFEDDLIIKQYFIRRSPRYTTANLEPVQFFQIRLSFPSQQRRVVQSARTGRYPFLNDMPPHRSPNLTVLSVYNLATMGFCSGSFNQYALQHIAYPANSLGLTRTLKLLRPVQLCPHETVPLPSHVNMKSEADDGRVVWDLLAGGEVLVDEWGREDRQDRGPRQLHQKPPRLDFTNISSMDPPITIAGQCPQLRRRPEIIDVESNMSLHSSA</sequence>
<comment type="caution">
    <text evidence="2">The sequence shown here is derived from an EMBL/GenBank/DDBJ whole genome shotgun (WGS) entry which is preliminary data.</text>
</comment>
<feature type="compositionally biased region" description="Basic and acidic residues" evidence="1">
    <location>
        <begin position="167"/>
        <end position="176"/>
    </location>
</feature>